<dbReference type="EMBL" id="QXFT01000532">
    <property type="protein sequence ID" value="KAE9341434.1"/>
    <property type="molecule type" value="Genomic_DNA"/>
</dbReference>
<evidence type="ECO:0000313" key="5">
    <source>
        <dbReference type="Proteomes" id="UP000434957"/>
    </source>
</evidence>
<evidence type="ECO:0000313" key="3">
    <source>
        <dbReference type="EMBL" id="KAE9341434.1"/>
    </source>
</evidence>
<sequence>MARFQVTPNDRLTRRVLAVARRLYDEHADVIRAKIVERKLVCRRCRTPVRRREHALKRRVRFGYSSLFAERSEAFPDREPGRPEVDDLYEYVYSVGDGDGTRRRQKPGLVEVSEVESNSDDDEEPSFLWDG</sequence>
<accession>A0A6A4FLG8</accession>
<dbReference type="Proteomes" id="UP000434957">
    <property type="component" value="Unassembled WGS sequence"/>
</dbReference>
<comment type="caution">
    <text evidence="3">The sequence shown here is derived from an EMBL/GenBank/DDBJ whole genome shotgun (WGS) entry which is preliminary data.</text>
</comment>
<name>A0A6A4FLG8_9STRA</name>
<protein>
    <submittedName>
        <fullName evidence="3">Uncharacterized protein</fullName>
    </submittedName>
</protein>
<dbReference type="EMBL" id="QXFV01001502">
    <property type="protein sequence ID" value="KAE9004362.1"/>
    <property type="molecule type" value="Genomic_DNA"/>
</dbReference>
<feature type="region of interest" description="Disordered" evidence="1">
    <location>
        <begin position="96"/>
        <end position="131"/>
    </location>
</feature>
<organism evidence="3 5">
    <name type="scientific">Phytophthora rubi</name>
    <dbReference type="NCBI Taxonomy" id="129364"/>
    <lineage>
        <taxon>Eukaryota</taxon>
        <taxon>Sar</taxon>
        <taxon>Stramenopiles</taxon>
        <taxon>Oomycota</taxon>
        <taxon>Peronosporomycetes</taxon>
        <taxon>Peronosporales</taxon>
        <taxon>Peronosporaceae</taxon>
        <taxon>Phytophthora</taxon>
    </lineage>
</organism>
<dbReference type="Proteomes" id="UP000429607">
    <property type="component" value="Unassembled WGS sequence"/>
</dbReference>
<dbReference type="AlphaFoldDB" id="A0A6A4FLG8"/>
<evidence type="ECO:0000313" key="4">
    <source>
        <dbReference type="Proteomes" id="UP000429607"/>
    </source>
</evidence>
<gene>
    <name evidence="2" type="ORF">PR001_g17729</name>
    <name evidence="3" type="ORF">PR003_g9990</name>
</gene>
<keyword evidence="5" id="KW-1185">Reference proteome</keyword>
<reference evidence="3 5" key="1">
    <citation type="submission" date="2018-08" db="EMBL/GenBank/DDBJ databases">
        <title>Genomic investigation of the strawberry pathogen Phytophthora fragariae indicates pathogenicity is determined by transcriptional variation in three key races.</title>
        <authorList>
            <person name="Adams T.M."/>
            <person name="Armitage A.D."/>
            <person name="Sobczyk M.K."/>
            <person name="Bates H.J."/>
            <person name="Dunwell J.M."/>
            <person name="Nellist C.F."/>
            <person name="Harrison R.J."/>
        </authorList>
    </citation>
    <scope>NUCLEOTIDE SEQUENCE [LARGE SCALE GENOMIC DNA]</scope>
    <source>
        <strain evidence="2 4">SCRP249</strain>
        <strain evidence="3 5">SCRP333</strain>
    </source>
</reference>
<proteinExistence type="predicted"/>
<evidence type="ECO:0000256" key="1">
    <source>
        <dbReference type="SAM" id="MobiDB-lite"/>
    </source>
</evidence>
<evidence type="ECO:0000313" key="2">
    <source>
        <dbReference type="EMBL" id="KAE9004362.1"/>
    </source>
</evidence>
<feature type="compositionally biased region" description="Acidic residues" evidence="1">
    <location>
        <begin position="113"/>
        <end position="125"/>
    </location>
</feature>